<dbReference type="GO" id="GO:0016747">
    <property type="term" value="F:acyltransferase activity, transferring groups other than amino-acyl groups"/>
    <property type="evidence" value="ECO:0007669"/>
    <property type="project" value="InterPro"/>
</dbReference>
<dbReference type="AlphaFoldDB" id="A0A2V2ZMA3"/>
<dbReference type="Pfam" id="PF00108">
    <property type="entry name" value="Thiolase_N"/>
    <property type="match status" value="1"/>
</dbReference>
<dbReference type="Proteomes" id="UP000247150">
    <property type="component" value="Unassembled WGS sequence"/>
</dbReference>
<sequence length="389" mass="41107">MSIKNAAAIVGVGDVELEKGKVKDGQSVLQIQAIAAKRALEDAGLTKDDVDGIFVAGLWGLPGVGSFPSVIMSEYLGIQPKYTDSTQIGGSAFEAHVGHAAGAIQSGLCEVALILYGSTQRSEKSRSLAGRPPVLTAQYETPFGLPSPAGSYAMAANRHMHQYGTKPEHLAEIAVATRKWAQLNPQATMRDPLSIEDVLNSPMITDPLHLLDCCLVTDGAGALVLVSAERAKDCRKKPIWVLGQGESHSHWSIQAMPDLTVTSAAQSGKTAFEMAGVTHDEIDVVQIYDSFTITVLLTLESLGFCKPGEGGDFISNQRTAPGGEFPMNTNGGGLSYAHPGMYGIFLLIEAVRQLRGECGDRQVKDAKLSLVNGTGGTLSSTSVVILGRD</sequence>
<evidence type="ECO:0000259" key="1">
    <source>
        <dbReference type="Pfam" id="PF00108"/>
    </source>
</evidence>
<evidence type="ECO:0000313" key="4">
    <source>
        <dbReference type="Proteomes" id="UP000247150"/>
    </source>
</evidence>
<dbReference type="PANTHER" id="PTHR42870:SF1">
    <property type="entry name" value="NON-SPECIFIC LIPID-TRANSFER PROTEIN-LIKE 2"/>
    <property type="match status" value="1"/>
</dbReference>
<evidence type="ECO:0000313" key="3">
    <source>
        <dbReference type="EMBL" id="PWW20794.1"/>
    </source>
</evidence>
<dbReference type="InterPro" id="IPR002155">
    <property type="entry name" value="Thiolase"/>
</dbReference>
<dbReference type="InterPro" id="IPR055140">
    <property type="entry name" value="Thiolase_C_2"/>
</dbReference>
<accession>A0A2V2ZMA3</accession>
<dbReference type="SUPFAM" id="SSF53901">
    <property type="entry name" value="Thiolase-like"/>
    <property type="match status" value="2"/>
</dbReference>
<dbReference type="Pfam" id="PF22691">
    <property type="entry name" value="Thiolase_C_1"/>
    <property type="match status" value="1"/>
</dbReference>
<reference evidence="3 4" key="1">
    <citation type="submission" date="2018-05" db="EMBL/GenBank/DDBJ databases">
        <title>Freshwater and sediment microbial communities from various areas in North America, analyzing microbe dynamics in response to fracking.</title>
        <authorList>
            <person name="Lamendella R."/>
        </authorList>
    </citation>
    <scope>NUCLEOTIDE SEQUENCE [LARGE SCALE GENOMIC DNA]</scope>
    <source>
        <strain evidence="3 4">15_TX</strain>
    </source>
</reference>
<evidence type="ECO:0000259" key="2">
    <source>
        <dbReference type="Pfam" id="PF22691"/>
    </source>
</evidence>
<dbReference type="InterPro" id="IPR016039">
    <property type="entry name" value="Thiolase-like"/>
</dbReference>
<dbReference type="Gene3D" id="3.40.47.10">
    <property type="match status" value="1"/>
</dbReference>
<dbReference type="EMBL" id="QGTW01000014">
    <property type="protein sequence ID" value="PWW20794.1"/>
    <property type="molecule type" value="Genomic_DNA"/>
</dbReference>
<feature type="domain" description="Thiolase C-terminal" evidence="2">
    <location>
        <begin position="245"/>
        <end position="388"/>
    </location>
</feature>
<organism evidence="3 4">
    <name type="scientific">Cytobacillus oceanisediminis</name>
    <dbReference type="NCBI Taxonomy" id="665099"/>
    <lineage>
        <taxon>Bacteria</taxon>
        <taxon>Bacillati</taxon>
        <taxon>Bacillota</taxon>
        <taxon>Bacilli</taxon>
        <taxon>Bacillales</taxon>
        <taxon>Bacillaceae</taxon>
        <taxon>Cytobacillus</taxon>
    </lineage>
</organism>
<gene>
    <name evidence="3" type="ORF">DFO73_11487</name>
</gene>
<keyword evidence="3" id="KW-0808">Transferase</keyword>
<dbReference type="RefSeq" id="WP_110066852.1">
    <property type="nucleotide sequence ID" value="NZ_QGTW01000014.1"/>
</dbReference>
<proteinExistence type="predicted"/>
<comment type="caution">
    <text evidence="3">The sequence shown here is derived from an EMBL/GenBank/DDBJ whole genome shotgun (WGS) entry which is preliminary data.</text>
</comment>
<feature type="domain" description="Thiolase N-terminal" evidence="1">
    <location>
        <begin position="22"/>
        <end position="228"/>
    </location>
</feature>
<dbReference type="PIRSF" id="PIRSF000429">
    <property type="entry name" value="Ac-CoA_Ac_transf"/>
    <property type="match status" value="1"/>
</dbReference>
<dbReference type="NCBIfam" id="NF004811">
    <property type="entry name" value="PRK06158.1"/>
    <property type="match status" value="1"/>
</dbReference>
<dbReference type="InterPro" id="IPR020616">
    <property type="entry name" value="Thiolase_N"/>
</dbReference>
<protein>
    <submittedName>
        <fullName evidence="3">Acetyl-CoA acetyltransferase</fullName>
    </submittedName>
</protein>
<dbReference type="PANTHER" id="PTHR42870">
    <property type="entry name" value="ACETYL-COA C-ACETYLTRANSFERASE"/>
    <property type="match status" value="1"/>
</dbReference>
<dbReference type="CDD" id="cd00829">
    <property type="entry name" value="SCP-x_thiolase"/>
    <property type="match status" value="1"/>
</dbReference>
<name>A0A2V2ZMA3_9BACI</name>
<dbReference type="OrthoDB" id="9785768at2"/>